<dbReference type="SUPFAM" id="SSF53335">
    <property type="entry name" value="S-adenosyl-L-methionine-dependent methyltransferases"/>
    <property type="match status" value="1"/>
</dbReference>
<dbReference type="EMBL" id="PXYI01000003">
    <property type="protein sequence ID" value="PSJ40668.1"/>
    <property type="molecule type" value="Genomic_DNA"/>
</dbReference>
<dbReference type="Pfam" id="PF08241">
    <property type="entry name" value="Methyltransf_11"/>
    <property type="match status" value="1"/>
</dbReference>
<sequence>MTDTHLYVHGYDSKEAERLADQASALQPLIHAGTRYPAGSRVLEAGCGTGAQTVSLARNSPGAQIVSVDRSAASLADAEARVRAAGLTNVQLLAADIMDLPFAPASFDHVFVCFVLEHLADPAEALRRLQALLRPGGTITIVEGDHGSTALHPDSDAAQAAVATLVALQRSSGGDANIGRRLYPLLRETRYTAIRVAPLLVYIDGSMPEQAEAFTRRTFAAMVEGIGPAAIEAGLIDGETFAAGVRALHRAAEPDGVFAYTFFKAVATTA</sequence>
<dbReference type="InterPro" id="IPR029063">
    <property type="entry name" value="SAM-dependent_MTases_sf"/>
</dbReference>
<evidence type="ECO:0000313" key="3">
    <source>
        <dbReference type="EMBL" id="PSJ40668.1"/>
    </source>
</evidence>
<dbReference type="GO" id="GO:0032259">
    <property type="term" value="P:methylation"/>
    <property type="evidence" value="ECO:0007669"/>
    <property type="project" value="UniProtKB-KW"/>
</dbReference>
<evidence type="ECO:0000259" key="2">
    <source>
        <dbReference type="Pfam" id="PF08241"/>
    </source>
</evidence>
<keyword evidence="1 3" id="KW-0808">Transferase</keyword>
<evidence type="ECO:0000313" key="4">
    <source>
        <dbReference type="Proteomes" id="UP000241167"/>
    </source>
</evidence>
<dbReference type="OrthoDB" id="5298787at2"/>
<dbReference type="Gene3D" id="6.10.140.1580">
    <property type="match status" value="2"/>
</dbReference>
<gene>
    <name evidence="3" type="ORF">C7I55_10155</name>
</gene>
<dbReference type="InterPro" id="IPR013216">
    <property type="entry name" value="Methyltransf_11"/>
</dbReference>
<dbReference type="RefSeq" id="WP_106512817.1">
    <property type="nucleotide sequence ID" value="NZ_PXYI01000003.1"/>
</dbReference>
<keyword evidence="4" id="KW-1185">Reference proteome</keyword>
<comment type="caution">
    <text evidence="3">The sequence shown here is derived from an EMBL/GenBank/DDBJ whole genome shotgun (WGS) entry which is preliminary data.</text>
</comment>
<dbReference type="GO" id="GO:0008757">
    <property type="term" value="F:S-adenosylmethionine-dependent methyltransferase activity"/>
    <property type="evidence" value="ECO:0007669"/>
    <property type="project" value="InterPro"/>
</dbReference>
<keyword evidence="3" id="KW-0489">Methyltransferase</keyword>
<dbReference type="AlphaFoldDB" id="A0A2P7QRR5"/>
<name>A0A2P7QRR5_9SPHN</name>
<dbReference type="CDD" id="cd02440">
    <property type="entry name" value="AdoMet_MTases"/>
    <property type="match status" value="1"/>
</dbReference>
<proteinExistence type="predicted"/>
<reference evidence="3 4" key="1">
    <citation type="submission" date="2018-03" db="EMBL/GenBank/DDBJ databases">
        <title>The draft genome of Sphingosinicella sp. GL-C-18.</title>
        <authorList>
            <person name="Liu L."/>
            <person name="Li L."/>
            <person name="Liang L."/>
            <person name="Zhang X."/>
            <person name="Wang T."/>
        </authorList>
    </citation>
    <scope>NUCLEOTIDE SEQUENCE [LARGE SCALE GENOMIC DNA]</scope>
    <source>
        <strain evidence="3 4">GL-C-18</strain>
    </source>
</reference>
<dbReference type="Gene3D" id="3.40.50.150">
    <property type="entry name" value="Vaccinia Virus protein VP39"/>
    <property type="match status" value="1"/>
</dbReference>
<evidence type="ECO:0000256" key="1">
    <source>
        <dbReference type="ARBA" id="ARBA00022679"/>
    </source>
</evidence>
<protein>
    <submittedName>
        <fullName evidence="3">SAM-dependent methyltransferase</fullName>
    </submittedName>
</protein>
<dbReference type="PANTHER" id="PTHR43861">
    <property type="entry name" value="TRANS-ACONITATE 2-METHYLTRANSFERASE-RELATED"/>
    <property type="match status" value="1"/>
</dbReference>
<organism evidence="3 4">
    <name type="scientific">Allosphingosinicella deserti</name>
    <dbReference type="NCBI Taxonomy" id="2116704"/>
    <lineage>
        <taxon>Bacteria</taxon>
        <taxon>Pseudomonadati</taxon>
        <taxon>Pseudomonadota</taxon>
        <taxon>Alphaproteobacteria</taxon>
        <taxon>Sphingomonadales</taxon>
        <taxon>Sphingomonadaceae</taxon>
        <taxon>Allosphingosinicella</taxon>
    </lineage>
</organism>
<dbReference type="PANTHER" id="PTHR43861:SF3">
    <property type="entry name" value="PUTATIVE (AFU_ORTHOLOGUE AFUA_2G14390)-RELATED"/>
    <property type="match status" value="1"/>
</dbReference>
<accession>A0A2P7QRR5</accession>
<dbReference type="Proteomes" id="UP000241167">
    <property type="component" value="Unassembled WGS sequence"/>
</dbReference>
<feature type="domain" description="Methyltransferase type 11" evidence="2">
    <location>
        <begin position="43"/>
        <end position="140"/>
    </location>
</feature>